<dbReference type="OrthoDB" id="4961454at2759"/>
<evidence type="ECO:0000256" key="1">
    <source>
        <dbReference type="SAM" id="MobiDB-lite"/>
    </source>
</evidence>
<feature type="signal peptide" evidence="2">
    <location>
        <begin position="1"/>
        <end position="20"/>
    </location>
</feature>
<feature type="compositionally biased region" description="Pro residues" evidence="1">
    <location>
        <begin position="138"/>
        <end position="152"/>
    </location>
</feature>
<dbReference type="EMBL" id="CDHN01000001">
    <property type="protein sequence ID" value="CEJ80052.1"/>
    <property type="molecule type" value="Genomic_DNA"/>
</dbReference>
<feature type="compositionally biased region" description="Pro residues" evidence="1">
    <location>
        <begin position="120"/>
        <end position="130"/>
    </location>
</feature>
<dbReference type="AlphaFoldDB" id="A0A0A1T1E6"/>
<evidence type="ECO:0000256" key="2">
    <source>
        <dbReference type="SAM" id="SignalP"/>
    </source>
</evidence>
<keyword evidence="2" id="KW-0732">Signal</keyword>
<evidence type="ECO:0000313" key="4">
    <source>
        <dbReference type="Proteomes" id="UP000039046"/>
    </source>
</evidence>
<feature type="compositionally biased region" description="Pro residues" evidence="1">
    <location>
        <begin position="92"/>
        <end position="110"/>
    </location>
</feature>
<accession>A0A0A1T1E6</accession>
<feature type="region of interest" description="Disordered" evidence="1">
    <location>
        <begin position="92"/>
        <end position="223"/>
    </location>
</feature>
<organism evidence="3 4">
    <name type="scientific">[Torrubiella] hemipterigena</name>
    <dbReference type="NCBI Taxonomy" id="1531966"/>
    <lineage>
        <taxon>Eukaryota</taxon>
        <taxon>Fungi</taxon>
        <taxon>Dikarya</taxon>
        <taxon>Ascomycota</taxon>
        <taxon>Pezizomycotina</taxon>
        <taxon>Sordariomycetes</taxon>
        <taxon>Hypocreomycetidae</taxon>
        <taxon>Hypocreales</taxon>
        <taxon>Clavicipitaceae</taxon>
        <taxon>Clavicipitaceae incertae sedis</taxon>
        <taxon>'Torrubiella' clade</taxon>
    </lineage>
</organism>
<dbReference type="Proteomes" id="UP000039046">
    <property type="component" value="Unassembled WGS sequence"/>
</dbReference>
<dbReference type="HOGENOM" id="CLU_083378_0_0_1"/>
<keyword evidence="4" id="KW-1185">Reference proteome</keyword>
<sequence>MKPLISHFAGLSVLLAAIEANELPPQSIPIQCATICGPIVELTALCSKKRSVPIDKSHIRRHLEQPRALEPLPYLRRDTYKHKRLFVTLVPPPAASVPHPQQPTPQPANHPPVSQSQSPNQPPPANPAPPVSQTTQQKPPPPPPQPAPPEPPAQTSQASKPKEKGPVEQPTSSARASRGGGTETAAMSPIPSMKGGGTSMSGMVEGSGGSSPDMDSSKGPEGDEEICVCENRSFDVATLTGLCASCVASKSKLQDAANLELIMSTCDFPEQRYSPDKDKLVNNIVVKALTSGVANNSTTSEGISAPLPTRYSLVPIIGSLFLAALQSL</sequence>
<evidence type="ECO:0000313" key="3">
    <source>
        <dbReference type="EMBL" id="CEJ80052.1"/>
    </source>
</evidence>
<feature type="compositionally biased region" description="Gly residues" evidence="1">
    <location>
        <begin position="194"/>
        <end position="209"/>
    </location>
</feature>
<feature type="chain" id="PRO_5001979129" evidence="2">
    <location>
        <begin position="21"/>
        <end position="328"/>
    </location>
</feature>
<protein>
    <submittedName>
        <fullName evidence="3">Uncharacterized protein</fullName>
    </submittedName>
</protein>
<name>A0A0A1T1E6_9HYPO</name>
<dbReference type="STRING" id="1531966.A0A0A1T1E6"/>
<reference evidence="3 4" key="1">
    <citation type="journal article" date="2015" name="Genome Announc.">
        <title>Draft Genome Sequence and Gene Annotation of the Entomopathogenic Fungus Verticillium hemipterigenum.</title>
        <authorList>
            <person name="Horn F."/>
            <person name="Habel A."/>
            <person name="Scharf D.H."/>
            <person name="Dworschak J."/>
            <person name="Brakhage A.A."/>
            <person name="Guthke R."/>
            <person name="Hertweck C."/>
            <person name="Linde J."/>
        </authorList>
    </citation>
    <scope>NUCLEOTIDE SEQUENCE [LARGE SCALE GENOMIC DNA]</scope>
</reference>
<gene>
    <name evidence="3" type="ORF">VHEMI00257</name>
</gene>
<proteinExistence type="predicted"/>
<dbReference type="SUPFAM" id="SSF81995">
    <property type="entry name" value="beta-sandwich domain of Sec23/24"/>
    <property type="match status" value="1"/>
</dbReference>